<dbReference type="Proteomes" id="UP001295684">
    <property type="component" value="Unassembled WGS sequence"/>
</dbReference>
<feature type="compositionally biased region" description="Basic residues" evidence="2">
    <location>
        <begin position="1"/>
        <end position="17"/>
    </location>
</feature>
<keyword evidence="4" id="KW-1185">Reference proteome</keyword>
<dbReference type="AlphaFoldDB" id="A0AAD1Y885"/>
<feature type="compositionally biased region" description="Basic residues" evidence="2">
    <location>
        <begin position="71"/>
        <end position="83"/>
    </location>
</feature>
<gene>
    <name evidence="3" type="ORF">ECRASSUSDP1_LOCUS28126</name>
</gene>
<accession>A0AAD1Y885</accession>
<evidence type="ECO:0000256" key="1">
    <source>
        <dbReference type="SAM" id="Coils"/>
    </source>
</evidence>
<feature type="region of interest" description="Disordered" evidence="2">
    <location>
        <begin position="1"/>
        <end position="114"/>
    </location>
</feature>
<reference evidence="3" key="1">
    <citation type="submission" date="2023-07" db="EMBL/GenBank/DDBJ databases">
        <authorList>
            <consortium name="AG Swart"/>
            <person name="Singh M."/>
            <person name="Singh A."/>
            <person name="Seah K."/>
            <person name="Emmerich C."/>
        </authorList>
    </citation>
    <scope>NUCLEOTIDE SEQUENCE</scope>
    <source>
        <strain evidence="3">DP1</strain>
    </source>
</reference>
<evidence type="ECO:0000256" key="2">
    <source>
        <dbReference type="SAM" id="MobiDB-lite"/>
    </source>
</evidence>
<comment type="caution">
    <text evidence="3">The sequence shown here is derived from an EMBL/GenBank/DDBJ whole genome shotgun (WGS) entry which is preliminary data.</text>
</comment>
<organism evidence="3 4">
    <name type="scientific">Euplotes crassus</name>
    <dbReference type="NCBI Taxonomy" id="5936"/>
    <lineage>
        <taxon>Eukaryota</taxon>
        <taxon>Sar</taxon>
        <taxon>Alveolata</taxon>
        <taxon>Ciliophora</taxon>
        <taxon>Intramacronucleata</taxon>
        <taxon>Spirotrichea</taxon>
        <taxon>Hypotrichia</taxon>
        <taxon>Euplotida</taxon>
        <taxon>Euplotidae</taxon>
        <taxon>Moneuplotes</taxon>
    </lineage>
</organism>
<sequence length="768" mass="89467">MDYVKKHLRSSTYKKRKDHEDSTQKNRPKDSKRPQTKSSKSNEKDLLKTERGQRRVKRESSKSRLTSKNSRTSRNKTNVKPRVKNKDIVKERKNKLQSKNKRKQKSPKRENATQNKFLKLEFDLNTYSKRLAEELEIGITLNNPVKTLSDYEVDKALIELMKGVTINPSVASNMVINPLITLCKNLITQNTGPQEQVWDACREYLRTKLESFEEMKFDSTPIKKPFLPPKEILQKLDEDCPLKYCVEREFYGAKKTDLRALKLPRLNKYYEDDYYCNEIIFDQEKGSLNSLYEEQRVNYGGIIQCLVSVCKTIQSSIKSQRLMTSKINNEKEKLQDLDKKRLRIKNKIDQIRSSTSNKFNFIPNERVKNLASFVDQIKDADLLDLCYISEIIEEEKKNKQELSKQHAPLKKFMNKPEQEGFQAKPDYSVSMTLADHFQKESKIPSTFNILKDRQKYIQNLKRQKELDLPPKREQRNKVKIYIVDHDIGKMYKNVPHIPIKNPRNPMKVYDHINYSDDDDISIAEIHDLSNRDKHRDDDDSEEVKNAKTPKRIREYNQMIYEKLQKGPTIVINKEGSSEMGDTGKAILISQNPTIDIINPKGLDQLRPHFLKNLKRIAAILHGSYATDKEIVDLLCSKCILSEEELLPDLWSICNREKRLGDDKKRFYVNDKILRHLGISHDRGILLARDKNKTTPDKDKADSYKFWVESKPGAKTVKKPVVKLGQGNPKTPIKASNDSKIPKTVRKQEVMQTPVFNEEVSDGTEYEVV</sequence>
<feature type="compositionally biased region" description="Basic and acidic residues" evidence="2">
    <location>
        <begin position="18"/>
        <end position="33"/>
    </location>
</feature>
<protein>
    <submittedName>
        <fullName evidence="3">Uncharacterized protein</fullName>
    </submittedName>
</protein>
<name>A0AAD1Y885_EUPCR</name>
<keyword evidence="1" id="KW-0175">Coiled coil</keyword>
<feature type="compositionally biased region" description="Basic and acidic residues" evidence="2">
    <location>
        <begin position="40"/>
        <end position="62"/>
    </location>
</feature>
<dbReference type="EMBL" id="CAMPGE010029016">
    <property type="protein sequence ID" value="CAI2386505.1"/>
    <property type="molecule type" value="Genomic_DNA"/>
</dbReference>
<feature type="coiled-coil region" evidence="1">
    <location>
        <begin position="320"/>
        <end position="354"/>
    </location>
</feature>
<evidence type="ECO:0000313" key="4">
    <source>
        <dbReference type="Proteomes" id="UP001295684"/>
    </source>
</evidence>
<feature type="compositionally biased region" description="Basic residues" evidence="2">
    <location>
        <begin position="92"/>
        <end position="106"/>
    </location>
</feature>
<proteinExistence type="predicted"/>
<evidence type="ECO:0000313" key="3">
    <source>
        <dbReference type="EMBL" id="CAI2386505.1"/>
    </source>
</evidence>